<dbReference type="RefSeq" id="WP_089760407.1">
    <property type="nucleotide sequence ID" value="NZ_FNGO01000012.1"/>
</dbReference>
<dbReference type="STRING" id="321763.SAMN04488692_11246"/>
<dbReference type="OrthoDB" id="9790852at2"/>
<accession>A0A1G9P972</accession>
<keyword evidence="2" id="KW-1133">Transmembrane helix</keyword>
<gene>
    <name evidence="4" type="ORF">SAMN04488692_11246</name>
</gene>
<proteinExistence type="inferred from homology"/>
<protein>
    <submittedName>
        <fullName evidence="4">Permease of the drug/metabolite transporter (DMT) superfamily</fullName>
    </submittedName>
</protein>
<feature type="domain" description="EamA" evidence="3">
    <location>
        <begin position="153"/>
        <end position="287"/>
    </location>
</feature>
<dbReference type="Proteomes" id="UP000199476">
    <property type="component" value="Unassembled WGS sequence"/>
</dbReference>
<dbReference type="PANTHER" id="PTHR22911">
    <property type="entry name" value="ACYL-MALONYL CONDENSING ENZYME-RELATED"/>
    <property type="match status" value="1"/>
</dbReference>
<feature type="transmembrane region" description="Helical" evidence="2">
    <location>
        <begin position="12"/>
        <end position="32"/>
    </location>
</feature>
<feature type="transmembrane region" description="Helical" evidence="2">
    <location>
        <begin position="270"/>
        <end position="288"/>
    </location>
</feature>
<evidence type="ECO:0000256" key="2">
    <source>
        <dbReference type="SAM" id="Phobius"/>
    </source>
</evidence>
<dbReference type="InterPro" id="IPR000620">
    <property type="entry name" value="EamA_dom"/>
</dbReference>
<feature type="transmembrane region" description="Helical" evidence="2">
    <location>
        <begin position="152"/>
        <end position="170"/>
    </location>
</feature>
<comment type="similarity">
    <text evidence="1">Belongs to the EamA transporter family.</text>
</comment>
<dbReference type="InterPro" id="IPR037185">
    <property type="entry name" value="EmrE-like"/>
</dbReference>
<feature type="transmembrane region" description="Helical" evidence="2">
    <location>
        <begin position="96"/>
        <end position="117"/>
    </location>
</feature>
<feature type="transmembrane region" description="Helical" evidence="2">
    <location>
        <begin position="126"/>
        <end position="146"/>
    </location>
</feature>
<feature type="transmembrane region" description="Helical" evidence="2">
    <location>
        <begin position="70"/>
        <end position="90"/>
    </location>
</feature>
<organism evidence="4 5">
    <name type="scientific">Halarsenatibacter silvermanii</name>
    <dbReference type="NCBI Taxonomy" id="321763"/>
    <lineage>
        <taxon>Bacteria</taxon>
        <taxon>Bacillati</taxon>
        <taxon>Bacillota</taxon>
        <taxon>Clostridia</taxon>
        <taxon>Halanaerobiales</taxon>
        <taxon>Halarsenatibacteraceae</taxon>
        <taxon>Halarsenatibacter</taxon>
    </lineage>
</organism>
<dbReference type="Pfam" id="PF00892">
    <property type="entry name" value="EamA"/>
    <property type="match status" value="2"/>
</dbReference>
<keyword evidence="5" id="KW-1185">Reference proteome</keyword>
<evidence type="ECO:0000313" key="4">
    <source>
        <dbReference type="EMBL" id="SDL95346.1"/>
    </source>
</evidence>
<feature type="transmembrane region" description="Helical" evidence="2">
    <location>
        <begin position="38"/>
        <end position="58"/>
    </location>
</feature>
<dbReference type="SUPFAM" id="SSF103481">
    <property type="entry name" value="Multidrug resistance efflux transporter EmrE"/>
    <property type="match status" value="2"/>
</dbReference>
<reference evidence="4 5" key="1">
    <citation type="submission" date="2016-10" db="EMBL/GenBank/DDBJ databases">
        <authorList>
            <person name="de Groot N.N."/>
        </authorList>
    </citation>
    <scope>NUCLEOTIDE SEQUENCE [LARGE SCALE GENOMIC DNA]</scope>
    <source>
        <strain evidence="4 5">SLAS-1</strain>
    </source>
</reference>
<feature type="transmembrane region" description="Helical" evidence="2">
    <location>
        <begin position="182"/>
        <end position="203"/>
    </location>
</feature>
<keyword evidence="2" id="KW-0472">Membrane</keyword>
<evidence type="ECO:0000313" key="5">
    <source>
        <dbReference type="Proteomes" id="UP000199476"/>
    </source>
</evidence>
<feature type="transmembrane region" description="Helical" evidence="2">
    <location>
        <begin position="215"/>
        <end position="237"/>
    </location>
</feature>
<feature type="domain" description="EamA" evidence="3">
    <location>
        <begin position="16"/>
        <end position="140"/>
    </location>
</feature>
<evidence type="ECO:0000256" key="1">
    <source>
        <dbReference type="ARBA" id="ARBA00007362"/>
    </source>
</evidence>
<dbReference type="GO" id="GO:0016020">
    <property type="term" value="C:membrane"/>
    <property type="evidence" value="ECO:0007669"/>
    <property type="project" value="InterPro"/>
</dbReference>
<feature type="transmembrane region" description="Helical" evidence="2">
    <location>
        <begin position="244"/>
        <end position="264"/>
    </location>
</feature>
<evidence type="ECO:0000259" key="3">
    <source>
        <dbReference type="Pfam" id="PF00892"/>
    </source>
</evidence>
<name>A0A1G9P972_9FIRM</name>
<keyword evidence="2" id="KW-0812">Transmembrane</keyword>
<sequence>MVEKETYLKGAGVYYVLLLGVVTLSFAGVFVAMSDAPAITIAFYRMSLSVILLTPIFFRRNDCRLEKLLNFRQTVVGFFLAIHFILWVTAFDYTAVANAVIFIALQPIFTLLLEFIWAREDLQPDIIAGVFITILGSLVVGAGEIGNLFANIKGDFLAVMAAFFAAIYLFSGRSLRKKMNYFPYIFSVYFYASIFLFLGLFIFGHSFTGYGSRNWLLFFGLALGPTVIGHSILNLSVRYVPTTIVSVAVIGEPVLTTLFAWLLLGESIPQLTFPGGLLILLGVVFTMTRKSG</sequence>
<dbReference type="AlphaFoldDB" id="A0A1G9P972"/>
<dbReference type="PANTHER" id="PTHR22911:SF76">
    <property type="entry name" value="EAMA DOMAIN-CONTAINING PROTEIN"/>
    <property type="match status" value="1"/>
</dbReference>
<dbReference type="EMBL" id="FNGO01000012">
    <property type="protein sequence ID" value="SDL95346.1"/>
    <property type="molecule type" value="Genomic_DNA"/>
</dbReference>